<dbReference type="PANTHER" id="PTHR34039:SF1">
    <property type="entry name" value="UPF0102 PROTEIN YRAN"/>
    <property type="match status" value="1"/>
</dbReference>
<dbReference type="Proteomes" id="UP000034783">
    <property type="component" value="Unassembled WGS sequence"/>
</dbReference>
<comment type="similarity">
    <text evidence="1 2">Belongs to the UPF0102 family.</text>
</comment>
<sequence length="117" mass="13725">MQQVQTGRLGEAVAEKFLVGKGYQILEKNWVCRWGELDLIAEKDNMLTFVEVKCRNSQVNGHPSEAITRFKKHSLHRSIERYILTNNVTKPWKVDIVCIRKFGKAIKIDHYDYVQLY</sequence>
<dbReference type="InterPro" id="IPR011856">
    <property type="entry name" value="tRNA_endonuc-like_dom_sf"/>
</dbReference>
<dbReference type="InterPro" id="IPR003509">
    <property type="entry name" value="UPF0102_YraN-like"/>
</dbReference>
<organism evidence="3 4">
    <name type="scientific">candidate division WWE3 bacterium GW2011_GWB1_44_4</name>
    <dbReference type="NCBI Taxonomy" id="1619116"/>
    <lineage>
        <taxon>Bacteria</taxon>
        <taxon>Katanobacteria</taxon>
    </lineage>
</organism>
<dbReference type="PANTHER" id="PTHR34039">
    <property type="entry name" value="UPF0102 PROTEIN YRAN"/>
    <property type="match status" value="1"/>
</dbReference>
<dbReference type="HAMAP" id="MF_00048">
    <property type="entry name" value="UPF0102"/>
    <property type="match status" value="1"/>
</dbReference>
<comment type="caution">
    <text evidence="3">The sequence shown here is derived from an EMBL/GenBank/DDBJ whole genome shotgun (WGS) entry which is preliminary data.</text>
</comment>
<dbReference type="AlphaFoldDB" id="A0A0G1JB06"/>
<proteinExistence type="inferred from homology"/>
<dbReference type="SUPFAM" id="SSF52980">
    <property type="entry name" value="Restriction endonuclease-like"/>
    <property type="match status" value="1"/>
</dbReference>
<evidence type="ECO:0000313" key="3">
    <source>
        <dbReference type="EMBL" id="KKT68538.1"/>
    </source>
</evidence>
<reference evidence="3 4" key="1">
    <citation type="journal article" date="2015" name="Nature">
        <title>rRNA introns, odd ribosomes, and small enigmatic genomes across a large radiation of phyla.</title>
        <authorList>
            <person name="Brown C.T."/>
            <person name="Hug L.A."/>
            <person name="Thomas B.C."/>
            <person name="Sharon I."/>
            <person name="Castelle C.J."/>
            <person name="Singh A."/>
            <person name="Wilkins M.J."/>
            <person name="Williams K.H."/>
            <person name="Banfield J.F."/>
        </authorList>
    </citation>
    <scope>NUCLEOTIDE SEQUENCE [LARGE SCALE GENOMIC DNA]</scope>
</reference>
<dbReference type="Gene3D" id="3.40.1350.10">
    <property type="match status" value="1"/>
</dbReference>
<dbReference type="InterPro" id="IPR011335">
    <property type="entry name" value="Restrct_endonuc-II-like"/>
</dbReference>
<evidence type="ECO:0000256" key="1">
    <source>
        <dbReference type="ARBA" id="ARBA00006738"/>
    </source>
</evidence>
<gene>
    <name evidence="3" type="ORF">UW65_C0041G0008</name>
</gene>
<evidence type="ECO:0000313" key="4">
    <source>
        <dbReference type="Proteomes" id="UP000034783"/>
    </source>
</evidence>
<dbReference type="GO" id="GO:0003676">
    <property type="term" value="F:nucleic acid binding"/>
    <property type="evidence" value="ECO:0007669"/>
    <property type="project" value="InterPro"/>
</dbReference>
<dbReference type="Pfam" id="PF02021">
    <property type="entry name" value="UPF0102"/>
    <property type="match status" value="1"/>
</dbReference>
<evidence type="ECO:0000256" key="2">
    <source>
        <dbReference type="HAMAP-Rule" id="MF_00048"/>
    </source>
</evidence>
<protein>
    <recommendedName>
        <fullName evidence="2">UPF0102 protein UW65_C0041G0008</fullName>
    </recommendedName>
</protein>
<dbReference type="EMBL" id="LCJD01000041">
    <property type="protein sequence ID" value="KKT68538.1"/>
    <property type="molecule type" value="Genomic_DNA"/>
</dbReference>
<accession>A0A0G1JB06</accession>
<dbReference type="CDD" id="cd20736">
    <property type="entry name" value="PoNe_Nuclease"/>
    <property type="match status" value="1"/>
</dbReference>
<name>A0A0G1JB06_UNCKA</name>